<evidence type="ECO:0000256" key="2">
    <source>
        <dbReference type="ARBA" id="ARBA00006991"/>
    </source>
</evidence>
<feature type="domain" description="C2H2-type" evidence="14">
    <location>
        <begin position="692"/>
        <end position="719"/>
    </location>
</feature>
<comment type="similarity">
    <text evidence="2">Belongs to the krueppel C2H2-type zinc-finger protein family.</text>
</comment>
<dbReference type="GO" id="GO:0005634">
    <property type="term" value="C:nucleus"/>
    <property type="evidence" value="ECO:0007669"/>
    <property type="project" value="UniProtKB-SubCell"/>
</dbReference>
<keyword evidence="4" id="KW-0677">Repeat</keyword>
<dbReference type="Proteomes" id="UP000669903">
    <property type="component" value="Unassembled WGS sequence"/>
</dbReference>
<keyword evidence="9" id="KW-0804">Transcription</keyword>
<feature type="domain" description="C2H2-type" evidence="14">
    <location>
        <begin position="373"/>
        <end position="402"/>
    </location>
</feature>
<organism evidence="16 17">
    <name type="scientific">Acromyrmex charruanus</name>
    <dbReference type="NCBI Taxonomy" id="2715315"/>
    <lineage>
        <taxon>Eukaryota</taxon>
        <taxon>Metazoa</taxon>
        <taxon>Ecdysozoa</taxon>
        <taxon>Arthropoda</taxon>
        <taxon>Hexapoda</taxon>
        <taxon>Insecta</taxon>
        <taxon>Pterygota</taxon>
        <taxon>Neoptera</taxon>
        <taxon>Endopterygota</taxon>
        <taxon>Hymenoptera</taxon>
        <taxon>Apocrita</taxon>
        <taxon>Aculeata</taxon>
        <taxon>Formicoidea</taxon>
        <taxon>Formicidae</taxon>
        <taxon>Myrmicinae</taxon>
        <taxon>Acromyrmex</taxon>
    </lineage>
</organism>
<dbReference type="PANTHER" id="PTHR47772:SF13">
    <property type="entry name" value="GASTRULA ZINC FINGER PROTEIN XLCGF49.1-LIKE-RELATED"/>
    <property type="match status" value="1"/>
</dbReference>
<feature type="domain" description="C2H2-type" evidence="14">
    <location>
        <begin position="664"/>
        <end position="691"/>
    </location>
</feature>
<evidence type="ECO:0000256" key="11">
    <source>
        <dbReference type="PROSITE-ProRule" id="PRU00042"/>
    </source>
</evidence>
<dbReference type="SMART" id="SM00868">
    <property type="entry name" value="zf-AD"/>
    <property type="match status" value="1"/>
</dbReference>
<dbReference type="SUPFAM" id="SSF57716">
    <property type="entry name" value="Glucocorticoid receptor-like (DNA-binding domain)"/>
    <property type="match status" value="1"/>
</dbReference>
<sequence length="1020" mass="117547">MPRFTVTVPHSTLCHLRLLLKSSHAADYLLVESACSFDYFKAAQISFHFTIRNIIDMHLYDSTICRLCAADNGNEHLFISETGESNLCSLVNRYLPLKIYDDGKLPCTICPGCNIQLEATAQFFELLVAGQCKIRELWKHQVEQQRKAEHLRNRKENVEFEGLEMDTATDNQDDQYEQQMVIKIMPDGSMYTAEHEMSLQMEGLTKPRRKRGRPPKIHTDIDSMAAKENPAEAMSQGEEDKQEEEEELDGDGRRRRKRKVPKRFLEAVQGKELERIFKEEGVIDDEDDDSEMIDDSKDLLKTNQDGQEEVIGHLETEEGTDLGEVVIMNRGRIRSKSKLRRRKNKFTCQLCGRGFLQRSRYIVHKSFHKGIKHECIQCKKLFDSKDNLALHQKMTQHNSSEENVEIQESHETHSTEQNISMMKLDVTEDSRNTIYICKRCDKQFGVKQEYELHMRVVHEQQEFTCNICDKNFTNQSDLKTHTTTHNGKNKSDKDYACDICGKVLNHPSSVLYHKEAEHNNGRRFVCNKCNKSFKHKQLLQRHQLVHSDNRPHACKFCNSSFKTKANLINHQSTHTGQKKYLCEICKQQFAHKTSLTLHYRWHNGQKPYTCTVCQKSFSQNGNLQEHMRIHTGEKPYSCDFCGRKFTTSSQFKLHVKRHTGERPWKCEFCSKSFLHKDTWKCHVRRHKGERPFQCNQCNRRFTEQWALKKHLRLHTGEKPYSCDVCGKAFADCSNLTKHKKVHRENKTLTMKRSEGSSIGEVWQILPNSQDEQTFNDQIIATDETSNDGIQQIIYVSYHTQDPEDLDQSRTLHLVDANTIKNKDEIVVSANSLPRLETNEIITDKITSNATSNNEEQSEIELSESDLQLQITDEYGNPIPLSIQEARQLLSQGHFISQLNDNQIIRVHPGMFAQQLQTLNIHVDEDTIDESGITMRPNMTKNETISAIQADAEAIVQALEDENTDATTVATINQLGNIEQAGLSDGGQAIEFMTQDGQKVRVLTSYPIDPIQLASEYLTIV</sequence>
<gene>
    <name evidence="16" type="primary">Znf287_0</name>
    <name evidence="16" type="ORF">G6Z76_0000423</name>
</gene>
<evidence type="ECO:0000256" key="7">
    <source>
        <dbReference type="ARBA" id="ARBA00023015"/>
    </source>
</evidence>
<dbReference type="FunFam" id="3.30.160.60:FF:001156">
    <property type="entry name" value="Zinc finger protein 407"/>
    <property type="match status" value="1"/>
</dbReference>
<keyword evidence="3 12" id="KW-0479">Metal-binding</keyword>
<keyword evidence="10" id="KW-0539">Nucleus</keyword>
<dbReference type="Pfam" id="PF00096">
    <property type="entry name" value="zf-C2H2"/>
    <property type="match status" value="5"/>
</dbReference>
<dbReference type="FunFam" id="3.30.160.60:FF:000557">
    <property type="entry name" value="zinc finger and SCAN domain-containing protein 29"/>
    <property type="match status" value="1"/>
</dbReference>
<dbReference type="Gene3D" id="3.40.1800.20">
    <property type="match status" value="1"/>
</dbReference>
<feature type="non-terminal residue" evidence="16">
    <location>
        <position position="1020"/>
    </location>
</feature>
<dbReference type="Gene3D" id="3.30.160.60">
    <property type="entry name" value="Classic Zinc Finger"/>
    <property type="match status" value="10"/>
</dbReference>
<feature type="binding site" evidence="12">
    <location>
        <position position="65"/>
    </location>
    <ligand>
        <name>Zn(2+)</name>
        <dbReference type="ChEBI" id="CHEBI:29105"/>
    </ligand>
</feature>
<accession>A0A836GR94</accession>
<feature type="binding site" evidence="12">
    <location>
        <position position="113"/>
    </location>
    <ligand>
        <name>Zn(2+)</name>
        <dbReference type="ChEBI" id="CHEBI:29105"/>
    </ligand>
</feature>
<protein>
    <submittedName>
        <fullName evidence="16">ZN287 protein</fullName>
    </submittedName>
</protein>
<dbReference type="InterPro" id="IPR013087">
    <property type="entry name" value="Znf_C2H2_type"/>
</dbReference>
<dbReference type="PROSITE" id="PS50157">
    <property type="entry name" value="ZINC_FINGER_C2H2_2"/>
    <property type="match status" value="13"/>
</dbReference>
<dbReference type="Pfam" id="PF13465">
    <property type="entry name" value="zf-H2C2_2"/>
    <property type="match status" value="1"/>
</dbReference>
<feature type="compositionally biased region" description="Acidic residues" evidence="13">
    <location>
        <begin position="240"/>
        <end position="249"/>
    </location>
</feature>
<dbReference type="PANTHER" id="PTHR47772">
    <property type="entry name" value="ZINC FINGER PROTEIN 200"/>
    <property type="match status" value="1"/>
</dbReference>
<keyword evidence="7" id="KW-0805">Transcription regulation</keyword>
<feature type="domain" description="C2H2-type" evidence="14">
    <location>
        <begin position="580"/>
        <end position="607"/>
    </location>
</feature>
<feature type="binding site" evidence="12">
    <location>
        <position position="110"/>
    </location>
    <ligand>
        <name>Zn(2+)</name>
        <dbReference type="ChEBI" id="CHEBI:29105"/>
    </ligand>
</feature>
<evidence type="ECO:0000256" key="3">
    <source>
        <dbReference type="ARBA" id="ARBA00022723"/>
    </source>
</evidence>
<evidence type="ECO:0000256" key="6">
    <source>
        <dbReference type="ARBA" id="ARBA00022833"/>
    </source>
</evidence>
<comment type="caution">
    <text evidence="16">The sequence shown here is derived from an EMBL/GenBank/DDBJ whole genome shotgun (WGS) entry which is preliminary data.</text>
</comment>
<evidence type="ECO:0000256" key="10">
    <source>
        <dbReference type="ARBA" id="ARBA00023242"/>
    </source>
</evidence>
<feature type="domain" description="C2H2-type" evidence="14">
    <location>
        <begin position="524"/>
        <end position="551"/>
    </location>
</feature>
<evidence type="ECO:0000256" key="12">
    <source>
        <dbReference type="PROSITE-ProRule" id="PRU01263"/>
    </source>
</evidence>
<dbReference type="FunFam" id="3.30.160.60:FF:002169">
    <property type="entry name" value="Zgc:174573"/>
    <property type="match status" value="1"/>
</dbReference>
<evidence type="ECO:0000259" key="15">
    <source>
        <dbReference type="PROSITE" id="PS51915"/>
    </source>
</evidence>
<dbReference type="AlphaFoldDB" id="A0A836GR94"/>
<evidence type="ECO:0000256" key="1">
    <source>
        <dbReference type="ARBA" id="ARBA00004123"/>
    </source>
</evidence>
<feature type="compositionally biased region" description="Basic residues" evidence="13">
    <location>
        <begin position="206"/>
        <end position="216"/>
    </location>
</feature>
<dbReference type="EMBL" id="JAANIC010001006">
    <property type="protein sequence ID" value="KAG5347247.1"/>
    <property type="molecule type" value="Genomic_DNA"/>
</dbReference>
<feature type="domain" description="C2H2-type" evidence="14">
    <location>
        <begin position="608"/>
        <end position="635"/>
    </location>
</feature>
<dbReference type="PROSITE" id="PS51915">
    <property type="entry name" value="ZAD"/>
    <property type="match status" value="1"/>
</dbReference>
<keyword evidence="5 11" id="KW-0863">Zinc-finger</keyword>
<proteinExistence type="inferred from homology"/>
<evidence type="ECO:0000259" key="14">
    <source>
        <dbReference type="PROSITE" id="PS50157"/>
    </source>
</evidence>
<dbReference type="PROSITE" id="PS00028">
    <property type="entry name" value="ZINC_FINGER_C2H2_1"/>
    <property type="match status" value="13"/>
</dbReference>
<feature type="binding site" evidence="12">
    <location>
        <position position="68"/>
    </location>
    <ligand>
        <name>Zn(2+)</name>
        <dbReference type="ChEBI" id="CHEBI:29105"/>
    </ligand>
</feature>
<feature type="domain" description="C2H2-type" evidence="14">
    <location>
        <begin position="435"/>
        <end position="463"/>
    </location>
</feature>
<feature type="domain" description="C2H2-type" evidence="14">
    <location>
        <begin position="720"/>
        <end position="747"/>
    </location>
</feature>
<feature type="domain" description="C2H2-type" evidence="14">
    <location>
        <begin position="495"/>
        <end position="523"/>
    </location>
</feature>
<dbReference type="InterPro" id="IPR036236">
    <property type="entry name" value="Znf_C2H2_sf"/>
</dbReference>
<dbReference type="InterPro" id="IPR012934">
    <property type="entry name" value="Znf_AD"/>
</dbReference>
<feature type="region of interest" description="Disordered" evidence="13">
    <location>
        <begin position="393"/>
        <end position="416"/>
    </location>
</feature>
<dbReference type="SMART" id="SM00355">
    <property type="entry name" value="ZnF_C2H2"/>
    <property type="match status" value="13"/>
</dbReference>
<feature type="non-terminal residue" evidence="16">
    <location>
        <position position="1"/>
    </location>
</feature>
<keyword evidence="17" id="KW-1185">Reference proteome</keyword>
<feature type="domain" description="C2H2-type" evidence="14">
    <location>
        <begin position="636"/>
        <end position="663"/>
    </location>
</feature>
<evidence type="ECO:0000256" key="4">
    <source>
        <dbReference type="ARBA" id="ARBA00022737"/>
    </source>
</evidence>
<keyword evidence="8" id="KW-0238">DNA-binding</keyword>
<dbReference type="FunFam" id="3.30.160.60:FF:000145">
    <property type="entry name" value="Zinc finger protein 574"/>
    <property type="match status" value="1"/>
</dbReference>
<evidence type="ECO:0000313" key="16">
    <source>
        <dbReference type="EMBL" id="KAG5347247.1"/>
    </source>
</evidence>
<dbReference type="FunFam" id="3.30.160.60:FF:001480">
    <property type="entry name" value="Si:cabz01071911.3"/>
    <property type="match status" value="1"/>
</dbReference>
<evidence type="ECO:0000256" key="8">
    <source>
        <dbReference type="ARBA" id="ARBA00023125"/>
    </source>
</evidence>
<feature type="region of interest" description="Disordered" evidence="13">
    <location>
        <begin position="202"/>
        <end position="260"/>
    </location>
</feature>
<evidence type="ECO:0000313" key="17">
    <source>
        <dbReference type="Proteomes" id="UP000669903"/>
    </source>
</evidence>
<evidence type="ECO:0000256" key="9">
    <source>
        <dbReference type="ARBA" id="ARBA00023163"/>
    </source>
</evidence>
<feature type="domain" description="C2H2-type" evidence="14">
    <location>
        <begin position="346"/>
        <end position="373"/>
    </location>
</feature>
<evidence type="ECO:0000256" key="13">
    <source>
        <dbReference type="SAM" id="MobiDB-lite"/>
    </source>
</evidence>
<comment type="subcellular location">
    <subcellularLocation>
        <location evidence="1">Nucleus</location>
    </subcellularLocation>
</comment>
<feature type="domain" description="C2H2-type" evidence="14">
    <location>
        <begin position="463"/>
        <end position="490"/>
    </location>
</feature>
<reference evidence="16" key="1">
    <citation type="submission" date="2020-03" db="EMBL/GenBank/DDBJ databases">
        <title>Relaxed selection underlies rapid genomic changes in the transitions from sociality to social parasitism in ants.</title>
        <authorList>
            <person name="Bi X."/>
        </authorList>
    </citation>
    <scope>NUCLEOTIDE SEQUENCE</scope>
    <source>
        <strain evidence="16">BGI-DK2014a</strain>
        <tissue evidence="16">Whole body</tissue>
    </source>
</reference>
<evidence type="ECO:0000256" key="5">
    <source>
        <dbReference type="ARBA" id="ARBA00022771"/>
    </source>
</evidence>
<dbReference type="GO" id="GO:0008270">
    <property type="term" value="F:zinc ion binding"/>
    <property type="evidence" value="ECO:0007669"/>
    <property type="project" value="UniProtKB-UniRule"/>
</dbReference>
<dbReference type="SUPFAM" id="SSF57667">
    <property type="entry name" value="beta-beta-alpha zinc fingers"/>
    <property type="match status" value="7"/>
</dbReference>
<name>A0A836GR94_9HYME</name>
<feature type="domain" description="ZAD" evidence="15">
    <location>
        <begin position="63"/>
        <end position="137"/>
    </location>
</feature>
<feature type="domain" description="C2H2-type" evidence="14">
    <location>
        <begin position="552"/>
        <end position="579"/>
    </location>
</feature>
<keyword evidence="6 12" id="KW-0862">Zinc</keyword>
<dbReference type="InterPro" id="IPR050636">
    <property type="entry name" value="C2H2-ZF_domain-containing"/>
</dbReference>
<dbReference type="GO" id="GO:0003677">
    <property type="term" value="F:DNA binding"/>
    <property type="evidence" value="ECO:0007669"/>
    <property type="project" value="UniProtKB-KW"/>
</dbReference>